<organism evidence="3 4">
    <name type="scientific">Euplotes crassus</name>
    <dbReference type="NCBI Taxonomy" id="5936"/>
    <lineage>
        <taxon>Eukaryota</taxon>
        <taxon>Sar</taxon>
        <taxon>Alveolata</taxon>
        <taxon>Ciliophora</taxon>
        <taxon>Intramacronucleata</taxon>
        <taxon>Spirotrichea</taxon>
        <taxon>Hypotrichia</taxon>
        <taxon>Euplotida</taxon>
        <taxon>Euplotidae</taxon>
        <taxon>Moneuplotes</taxon>
    </lineage>
</organism>
<evidence type="ECO:0000256" key="2">
    <source>
        <dbReference type="SAM" id="SignalP"/>
    </source>
</evidence>
<gene>
    <name evidence="3" type="ORF">ECRASSUSDP1_LOCUS19178</name>
</gene>
<comment type="caution">
    <text evidence="3">The sequence shown here is derived from an EMBL/GenBank/DDBJ whole genome shotgun (WGS) entry which is preliminary data.</text>
</comment>
<evidence type="ECO:0000313" key="4">
    <source>
        <dbReference type="Proteomes" id="UP001295684"/>
    </source>
</evidence>
<feature type="chain" id="PRO_5042005947" evidence="2">
    <location>
        <begin position="24"/>
        <end position="263"/>
    </location>
</feature>
<keyword evidence="1" id="KW-0472">Membrane</keyword>
<keyword evidence="1" id="KW-1133">Transmembrane helix</keyword>
<proteinExistence type="predicted"/>
<name>A0AAD1XRB8_EUPCR</name>
<keyword evidence="1" id="KW-0812">Transmembrane</keyword>
<accession>A0AAD1XRB8</accession>
<feature type="transmembrane region" description="Helical" evidence="1">
    <location>
        <begin position="198"/>
        <end position="215"/>
    </location>
</feature>
<reference evidence="3" key="1">
    <citation type="submission" date="2023-07" db="EMBL/GenBank/DDBJ databases">
        <authorList>
            <consortium name="AG Swart"/>
            <person name="Singh M."/>
            <person name="Singh A."/>
            <person name="Seah K."/>
            <person name="Emmerich C."/>
        </authorList>
    </citation>
    <scope>NUCLEOTIDE SEQUENCE</scope>
    <source>
        <strain evidence="3">DP1</strain>
    </source>
</reference>
<protein>
    <submittedName>
        <fullName evidence="3">Uncharacterized protein</fullName>
    </submittedName>
</protein>
<dbReference type="EMBL" id="CAMPGE010019456">
    <property type="protein sequence ID" value="CAI2377788.1"/>
    <property type="molecule type" value="Genomic_DNA"/>
</dbReference>
<keyword evidence="4" id="KW-1185">Reference proteome</keyword>
<feature type="signal peptide" evidence="2">
    <location>
        <begin position="1"/>
        <end position="23"/>
    </location>
</feature>
<evidence type="ECO:0000256" key="1">
    <source>
        <dbReference type="SAM" id="Phobius"/>
    </source>
</evidence>
<dbReference type="AlphaFoldDB" id="A0AAD1XRB8"/>
<dbReference type="Proteomes" id="UP001295684">
    <property type="component" value="Unassembled WGS sequence"/>
</dbReference>
<keyword evidence="2" id="KW-0732">Signal</keyword>
<sequence length="263" mass="30910">MGSFLHSLTILVLVVAIVPCNKGYYLSDFKDKSTGNLGFMAKRIEKNVNIVLMCVGLVEMVWERSDDYGEVERQVDGIWQAVLKDILYCDEVSCITPVYMLYRVMKEFRVFARHMVTEMKYSCEKLRLLYYKKLLGVITKIIHDKGKDAFDAKSRCIRMRIGQFFMPTFKGNDTSDCSEFDEIIHSFSEQSDSFWRDFWTLIFEILCVIVLALLIRKSSQLLFDEWEIYKDLNKSSIDLTYQTDQSYKYCNLHFDEVFEQVGQ</sequence>
<evidence type="ECO:0000313" key="3">
    <source>
        <dbReference type="EMBL" id="CAI2377788.1"/>
    </source>
</evidence>